<feature type="chain" id="PRO_5031574401" description="Lipocalin-like domain-containing protein" evidence="1">
    <location>
        <begin position="22"/>
        <end position="144"/>
    </location>
</feature>
<keyword evidence="1" id="KW-0732">Signal</keyword>
<comment type="caution">
    <text evidence="2">The sequence shown here is derived from an EMBL/GenBank/DDBJ whole genome shotgun (WGS) entry which is preliminary data.</text>
</comment>
<reference evidence="2 3" key="1">
    <citation type="submission" date="2020-04" db="EMBL/GenBank/DDBJ databases">
        <title>Hymenobacter polaris sp. nov., isolated from Arctic soil.</title>
        <authorList>
            <person name="Dahal R.H."/>
        </authorList>
    </citation>
    <scope>NUCLEOTIDE SEQUENCE [LARGE SCALE GENOMIC DNA]</scope>
    <source>
        <strain evidence="2 3">RP-2-7</strain>
    </source>
</reference>
<feature type="signal peptide" evidence="1">
    <location>
        <begin position="1"/>
        <end position="21"/>
    </location>
</feature>
<sequence>MKILAPSLVLALALGACHREAVPPATTAEADVAAGTSVVGTWRLVALQCFCPATNTVPNQRLLLDSARHFQYLVNDKLAAAGTYALGTGSACSAAASAEPLLQVAPATPNAYAPHGNYTLRGDTLIIDQCLAADGPRYTFRRQR</sequence>
<dbReference type="EMBL" id="JABBGH010000001">
    <property type="protein sequence ID" value="NML65079.1"/>
    <property type="molecule type" value="Genomic_DNA"/>
</dbReference>
<accession>A0A7Y0AD13</accession>
<dbReference type="RefSeq" id="WP_169530336.1">
    <property type="nucleotide sequence ID" value="NZ_JABBGH010000001.1"/>
</dbReference>
<protein>
    <recommendedName>
        <fullName evidence="4">Lipocalin-like domain-containing protein</fullName>
    </recommendedName>
</protein>
<evidence type="ECO:0000256" key="1">
    <source>
        <dbReference type="SAM" id="SignalP"/>
    </source>
</evidence>
<dbReference type="AlphaFoldDB" id="A0A7Y0AD13"/>
<evidence type="ECO:0008006" key="4">
    <source>
        <dbReference type="Google" id="ProtNLM"/>
    </source>
</evidence>
<dbReference type="Proteomes" id="UP000559626">
    <property type="component" value="Unassembled WGS sequence"/>
</dbReference>
<evidence type="ECO:0000313" key="3">
    <source>
        <dbReference type="Proteomes" id="UP000559626"/>
    </source>
</evidence>
<gene>
    <name evidence="2" type="ORF">HHL22_07655</name>
</gene>
<keyword evidence="3" id="KW-1185">Reference proteome</keyword>
<evidence type="ECO:0000313" key="2">
    <source>
        <dbReference type="EMBL" id="NML65079.1"/>
    </source>
</evidence>
<organism evidence="2 3">
    <name type="scientific">Hymenobacter polaris</name>
    <dbReference type="NCBI Taxonomy" id="2682546"/>
    <lineage>
        <taxon>Bacteria</taxon>
        <taxon>Pseudomonadati</taxon>
        <taxon>Bacteroidota</taxon>
        <taxon>Cytophagia</taxon>
        <taxon>Cytophagales</taxon>
        <taxon>Hymenobacteraceae</taxon>
        <taxon>Hymenobacter</taxon>
    </lineage>
</organism>
<dbReference type="PROSITE" id="PS51257">
    <property type="entry name" value="PROKAR_LIPOPROTEIN"/>
    <property type="match status" value="1"/>
</dbReference>
<proteinExistence type="predicted"/>
<name>A0A7Y0AD13_9BACT</name>